<dbReference type="Proteomes" id="UP000249390">
    <property type="component" value="Unassembled WGS sequence"/>
</dbReference>
<dbReference type="InterPro" id="IPR044679">
    <property type="entry name" value="PWWP2-like"/>
</dbReference>
<dbReference type="InterPro" id="IPR000313">
    <property type="entry name" value="PWWP_dom"/>
</dbReference>
<evidence type="ECO:0000256" key="1">
    <source>
        <dbReference type="SAM" id="MobiDB-lite"/>
    </source>
</evidence>
<keyword evidence="4" id="KW-1185">Reference proteome</keyword>
<dbReference type="Gene3D" id="2.30.30.140">
    <property type="match status" value="1"/>
</dbReference>
<feature type="domain" description="PWWP" evidence="2">
    <location>
        <begin position="15"/>
        <end position="77"/>
    </location>
</feature>
<dbReference type="EMBL" id="NQVE01000176">
    <property type="protein sequence ID" value="RAL42039.1"/>
    <property type="molecule type" value="Genomic_DNA"/>
</dbReference>
<dbReference type="AlphaFoldDB" id="A0A328DCQ3"/>
<dbReference type="SUPFAM" id="SSF63748">
    <property type="entry name" value="Tudor/PWWP/MBT"/>
    <property type="match status" value="1"/>
</dbReference>
<accession>A0A328DCQ3</accession>
<evidence type="ECO:0000259" key="2">
    <source>
        <dbReference type="PROSITE" id="PS50812"/>
    </source>
</evidence>
<dbReference type="PANTHER" id="PTHR33697">
    <property type="entry name" value="T17B22.17 PROTEIN-RELATED"/>
    <property type="match status" value="1"/>
</dbReference>
<organism evidence="3 4">
    <name type="scientific">Cuscuta australis</name>
    <dbReference type="NCBI Taxonomy" id="267555"/>
    <lineage>
        <taxon>Eukaryota</taxon>
        <taxon>Viridiplantae</taxon>
        <taxon>Streptophyta</taxon>
        <taxon>Embryophyta</taxon>
        <taxon>Tracheophyta</taxon>
        <taxon>Spermatophyta</taxon>
        <taxon>Magnoliopsida</taxon>
        <taxon>eudicotyledons</taxon>
        <taxon>Gunneridae</taxon>
        <taxon>Pentapetalae</taxon>
        <taxon>asterids</taxon>
        <taxon>lamiids</taxon>
        <taxon>Solanales</taxon>
        <taxon>Convolvulaceae</taxon>
        <taxon>Cuscuteae</taxon>
        <taxon>Cuscuta</taxon>
        <taxon>Cuscuta subgen. Grammica</taxon>
        <taxon>Cuscuta sect. Cleistogrammica</taxon>
    </lineage>
</organism>
<dbReference type="PANTHER" id="PTHR33697:SF2">
    <property type="entry name" value="T17B22.17 PROTEIN"/>
    <property type="match status" value="1"/>
</dbReference>
<proteinExistence type="predicted"/>
<dbReference type="CDD" id="cd05162">
    <property type="entry name" value="PWWP"/>
    <property type="match status" value="1"/>
</dbReference>
<feature type="region of interest" description="Disordered" evidence="1">
    <location>
        <begin position="340"/>
        <end position="369"/>
    </location>
</feature>
<evidence type="ECO:0000313" key="3">
    <source>
        <dbReference type="EMBL" id="RAL42039.1"/>
    </source>
</evidence>
<protein>
    <recommendedName>
        <fullName evidence="2">PWWP domain-containing protein</fullName>
    </recommendedName>
</protein>
<feature type="region of interest" description="Disordered" evidence="1">
    <location>
        <begin position="614"/>
        <end position="644"/>
    </location>
</feature>
<reference evidence="3 4" key="1">
    <citation type="submission" date="2018-06" db="EMBL/GenBank/DDBJ databases">
        <title>The Genome of Cuscuta australis (Dodder) Provides Insight into the Evolution of Plant Parasitism.</title>
        <authorList>
            <person name="Liu H."/>
        </authorList>
    </citation>
    <scope>NUCLEOTIDE SEQUENCE [LARGE SCALE GENOMIC DNA]</scope>
    <source>
        <strain evidence="4">cv. Yunnan</strain>
        <tissue evidence="3">Vines</tissue>
    </source>
</reference>
<gene>
    <name evidence="3" type="ORF">DM860_017765</name>
</gene>
<feature type="compositionally biased region" description="Acidic residues" evidence="1">
    <location>
        <begin position="354"/>
        <end position="369"/>
    </location>
</feature>
<dbReference type="Pfam" id="PF00855">
    <property type="entry name" value="PWWP"/>
    <property type="match status" value="1"/>
</dbReference>
<feature type="region of interest" description="Disordered" evidence="1">
    <location>
        <begin position="383"/>
        <end position="412"/>
    </location>
</feature>
<dbReference type="PROSITE" id="PS50812">
    <property type="entry name" value="PWWP"/>
    <property type="match status" value="1"/>
</dbReference>
<comment type="caution">
    <text evidence="3">The sequence shown here is derived from an EMBL/GenBank/DDBJ whole genome shotgun (WGS) entry which is preliminary data.</text>
</comment>
<name>A0A328DCQ3_9ASTE</name>
<sequence>MGSSETEEGIVDYGVGCIVWVRRRNGSWWPGKILDPHELSTSHVMTPRSGTAVKLLGRDDASVDWYNLEKSRRVKAFRCGEFDECIERAEASLGMPPKKREKYARREDAIMHALVLERQLVGGKNGTRNYSCDDMINKSPDDTVSRVLTSPECFGNKNQGNLSVKSHKALVGSVSPHKDEIGVCGDVGRKGNQLSGDNNYSILPPRKRGLMEFGRSAPPPKHKTSLVVSSGINKLFSERIDCLEGCPNKVGIVSSETLQVSKNSDELSVSYLHPDRSSSGFTSVPREEQLGVMYHAKKRRHGFHADDFRGCSNASKVYLPTTRTNISTLKLEGSYCPCQDESCEEKTSGSTECTETDSSETDYEESDSDDDIATISEGAASIELQPKYLGRSQPLVKHGGTSSEDSDDLSGADSHPCINHSVSACVGVSKWLLKGKRNNRGFAKKPPDTCVEKNRFKRPGYVITSPATDNKNHGASSFMKSPRVNISGYPSRAGGSCGNSANWGDLSKGDWVNCGGEYLDHPSYNNIYHHLGVPRSLIEVDLKVQAGYKRQPVPLISVTSKKTGHVIVGHPVKIEVLDNGFVECLFAEADDAAIYRKTLDDESSFQPTWRTARRKAGARVPCHHPSSSSMKRNRNARKATSTGFHHKATSISLMMKKNSTTQQLPPSDKTLPKKALRNITSPSTHHQKIRTLSSIASQQKQCIDANCNRFHVDGLIKQGSMLTVACIPVKLVFSRLNEDLAGGLHP</sequence>
<evidence type="ECO:0000313" key="4">
    <source>
        <dbReference type="Proteomes" id="UP000249390"/>
    </source>
</evidence>